<dbReference type="RefSeq" id="WP_345679605.1">
    <property type="nucleotide sequence ID" value="NZ_BAABHS010000033.1"/>
</dbReference>
<organism evidence="3 4">
    <name type="scientific">Yinghuangia aomiensis</name>
    <dbReference type="NCBI Taxonomy" id="676205"/>
    <lineage>
        <taxon>Bacteria</taxon>
        <taxon>Bacillati</taxon>
        <taxon>Actinomycetota</taxon>
        <taxon>Actinomycetes</taxon>
        <taxon>Kitasatosporales</taxon>
        <taxon>Streptomycetaceae</taxon>
        <taxon>Yinghuangia</taxon>
    </lineage>
</organism>
<sequence length="338" mass="36135">MRITYGPWGETIDEMADAARRAERAGAEVVWIPELHRSATVPLAALARATETAQLGTGIALAFTRSPMVQALEALDLDEISGGRFILGLGSGVQRLNEDWHNARFGKPVAHMRETVRNIRAFWAEAAGGKPIDLPGTHEPMRIRGYQRPFHQERAAIPVYLAAMGPAMTRLAGEIGDGWISHELHSPQYLADAILPGLSEGLARAGRTRGSLDVVASVLCAIDDDPAVARRWAAGTVGFYGSVRTYADFWAAHGMAAEHDAVMAAFRSGAAADDLAGAAPDHMVDAVTAAGTADDVRRRIMAFDGIADSVKLSPSTHGVDPSVTRLCQDRIIDLIATL</sequence>
<keyword evidence="1" id="KW-0560">Oxidoreductase</keyword>
<dbReference type="PANTHER" id="PTHR43244:SF1">
    <property type="entry name" value="5,10-METHYLENETETRAHYDROMETHANOPTERIN REDUCTASE"/>
    <property type="match status" value="1"/>
</dbReference>
<dbReference type="InterPro" id="IPR036661">
    <property type="entry name" value="Luciferase-like_sf"/>
</dbReference>
<dbReference type="Pfam" id="PF00296">
    <property type="entry name" value="Bac_luciferase"/>
    <property type="match status" value="1"/>
</dbReference>
<reference evidence="4" key="1">
    <citation type="journal article" date="2019" name="Int. J. Syst. Evol. Microbiol.">
        <title>The Global Catalogue of Microorganisms (GCM) 10K type strain sequencing project: providing services to taxonomists for standard genome sequencing and annotation.</title>
        <authorList>
            <consortium name="The Broad Institute Genomics Platform"/>
            <consortium name="The Broad Institute Genome Sequencing Center for Infectious Disease"/>
            <person name="Wu L."/>
            <person name="Ma J."/>
        </authorList>
    </citation>
    <scope>NUCLEOTIDE SEQUENCE [LARGE SCALE GENOMIC DNA]</scope>
    <source>
        <strain evidence="4">JCM 17986</strain>
    </source>
</reference>
<evidence type="ECO:0000259" key="2">
    <source>
        <dbReference type="Pfam" id="PF00296"/>
    </source>
</evidence>
<accession>A0ABP9I3V6</accession>
<feature type="domain" description="Luciferase-like" evidence="2">
    <location>
        <begin position="10"/>
        <end position="303"/>
    </location>
</feature>
<dbReference type="Proteomes" id="UP001500466">
    <property type="component" value="Unassembled WGS sequence"/>
</dbReference>
<name>A0ABP9I3V6_9ACTN</name>
<dbReference type="Gene3D" id="3.20.20.30">
    <property type="entry name" value="Luciferase-like domain"/>
    <property type="match status" value="1"/>
</dbReference>
<dbReference type="PANTHER" id="PTHR43244">
    <property type="match status" value="1"/>
</dbReference>
<dbReference type="InterPro" id="IPR050564">
    <property type="entry name" value="F420-G6PD/mer"/>
</dbReference>
<gene>
    <name evidence="3" type="ORF">GCM10023205_67630</name>
</gene>
<keyword evidence="4" id="KW-1185">Reference proteome</keyword>
<comment type="caution">
    <text evidence="3">The sequence shown here is derived from an EMBL/GenBank/DDBJ whole genome shotgun (WGS) entry which is preliminary data.</text>
</comment>
<evidence type="ECO:0000256" key="1">
    <source>
        <dbReference type="ARBA" id="ARBA00023002"/>
    </source>
</evidence>
<protein>
    <submittedName>
        <fullName evidence="3">LLM class flavin-dependent oxidoreductase</fullName>
    </submittedName>
</protein>
<dbReference type="InterPro" id="IPR011251">
    <property type="entry name" value="Luciferase-like_dom"/>
</dbReference>
<dbReference type="SUPFAM" id="SSF51679">
    <property type="entry name" value="Bacterial luciferase-like"/>
    <property type="match status" value="1"/>
</dbReference>
<evidence type="ECO:0000313" key="4">
    <source>
        <dbReference type="Proteomes" id="UP001500466"/>
    </source>
</evidence>
<dbReference type="CDD" id="cd01097">
    <property type="entry name" value="Tetrahydromethanopterin_reductase"/>
    <property type="match status" value="1"/>
</dbReference>
<proteinExistence type="predicted"/>
<evidence type="ECO:0000313" key="3">
    <source>
        <dbReference type="EMBL" id="GAA4987357.1"/>
    </source>
</evidence>
<dbReference type="EMBL" id="BAABHS010000033">
    <property type="protein sequence ID" value="GAA4987357.1"/>
    <property type="molecule type" value="Genomic_DNA"/>
</dbReference>